<dbReference type="Proteomes" id="UP000076078">
    <property type="component" value="Unassembled WGS sequence"/>
</dbReference>
<comment type="caution">
    <text evidence="1">The sequence shown here is derived from an EMBL/GenBank/DDBJ whole genome shotgun (WGS) entry which is preliminary data.</text>
</comment>
<dbReference type="EMBL" id="LODT01000025">
    <property type="protein sequence ID" value="KYQ93871.1"/>
    <property type="molecule type" value="Genomic_DNA"/>
</dbReference>
<dbReference type="InParanoid" id="A0A151ZIP7"/>
<proteinExistence type="predicted"/>
<dbReference type="SUPFAM" id="SSF48371">
    <property type="entry name" value="ARM repeat"/>
    <property type="match status" value="1"/>
</dbReference>
<gene>
    <name evidence="1" type="ORF">DLAC_05270</name>
</gene>
<organism evidence="1 2">
    <name type="scientific">Tieghemostelium lacteum</name>
    <name type="common">Slime mold</name>
    <name type="synonym">Dictyostelium lacteum</name>
    <dbReference type="NCBI Taxonomy" id="361077"/>
    <lineage>
        <taxon>Eukaryota</taxon>
        <taxon>Amoebozoa</taxon>
        <taxon>Evosea</taxon>
        <taxon>Eumycetozoa</taxon>
        <taxon>Dictyostelia</taxon>
        <taxon>Dictyosteliales</taxon>
        <taxon>Raperosteliaceae</taxon>
        <taxon>Tieghemostelium</taxon>
    </lineage>
</organism>
<accession>A0A151ZIP7</accession>
<protein>
    <submittedName>
        <fullName evidence="1">Uncharacterized protein</fullName>
    </submittedName>
</protein>
<dbReference type="InterPro" id="IPR032675">
    <property type="entry name" value="LRR_dom_sf"/>
</dbReference>
<dbReference type="Gene3D" id="3.80.10.10">
    <property type="entry name" value="Ribonuclease Inhibitor"/>
    <property type="match status" value="1"/>
</dbReference>
<keyword evidence="2" id="KW-1185">Reference proteome</keyword>
<evidence type="ECO:0000313" key="1">
    <source>
        <dbReference type="EMBL" id="KYQ93871.1"/>
    </source>
</evidence>
<dbReference type="InterPro" id="IPR016024">
    <property type="entry name" value="ARM-type_fold"/>
</dbReference>
<name>A0A151ZIP7_TIELA</name>
<evidence type="ECO:0000313" key="2">
    <source>
        <dbReference type="Proteomes" id="UP000076078"/>
    </source>
</evidence>
<sequence>MLYDFYVCGSVMISDLNSPSNLWPEVFYFDQNSYNRFSIGCGVKEYNTFFEEVFLPWLENDPMSEENKLLLSDSVLSIDDYLILAKLLKWAETDISQTNEITTKTTTGSKKNQFIRSKVLNHTRILKVYNYLMSLVPKYLQTHDPTVISLIFNDNQILNCYSKHLGYKNDLIPFTSLFNITKLIHEKKRVREWKILPISFINLMEFVMRIITDTYFPGNDPNDSIPARKVLTREDVQDDFTQRTDIILPTKLTAEFVRGVIHIVMADDMEKAQDPNVEKLIFWLCLLTFQNLTESDIQSLKDDYISLLPFIFKYNKTRKLATLYELEKQLDRSQKGQTNLYYLRKYYGNALIEKESYKIYKEWTKKSISKPGPMFSVLGLLNCLEDSPKIELNIQDIYEVLVEGFKISNLELQNQISHTLSMLIDRYGQFNSTHHNKIYEMMVVEKYIFTKPFNPKQMETYQLFVSLMTSKPKFALEKIENTISIVGNGNFTTFLNQILMHPDIDREIRKSKNYKTIHHLLVNHSKSSPENNIYLLEYLMAHEDKQSLVSMASFLTTCINSNKQSVTRDAHFYDTLLKYYQLISNNQQHFDIFEKTVRSFTKNLESDISLNLEMIYPYIRTKKEVTYLMNQIKELLKEPSKYIRLCKYFLDFGDYTQLITKNLEEKVRVEHIKPSVNQIMEIMIGLKNYINIDALIGQNLISIATKGLTHHNYYYYRYQRRSEQLKIFINLISGILDIETYYIQWFNELIKLDSERQFKLTENSQWSIFNSIHTKLFGLYHSDGLKPINYKTPFDQPIEPIHQYITSHFIQSYNLTLSKLSFEQLKMVYIWFKPLQTLPSSETTNKILEQFKLLKDQIKRLLLKFIKQEEIKPLDFLFDSKLTGFSFNLDIQEQDFSSSTPQVQNLLVQKVLRYLYQDERVSKQEYLEMALTSKVFFNETCKIFKNIPVRFDNAVSRFKISKWSFFQGSLYHLKYSQLSRFHYDDMENVFLQLSSLNLDTNNFLYLVKQEMKNLKSLTVKFNGYGNKINFLSLLNLLQFSPNLEYIDLNLSKIYDKPWKEITQVINELSNLPNLEQVKIRYTVDKSKSPAKTTEFLPILKRLEEIEKAANIDNNGRKLIIKPYIEHPNIYLQYNNKNLMVPTDLEDGHSYCYGLIIHLYLQKLNFISPFPKLQKLKILSEYNDVNILTTLFENSSVQSQVTSLYLKVSYFTSTYYEIDTKILSLTKLRKLTCPIYTHPYDTELNELFKIANSHPTLKFIKLIDKFSLISRDKSKYNIDMTNISTGDFISEYQSPLFIRYK</sequence>
<reference evidence="1 2" key="1">
    <citation type="submission" date="2015-12" db="EMBL/GenBank/DDBJ databases">
        <title>Dictyostelia acquired genes for synthesis and detection of signals that induce cell-type specialization by lateral gene transfer from prokaryotes.</title>
        <authorList>
            <person name="Gloeckner G."/>
            <person name="Schaap P."/>
        </authorList>
    </citation>
    <scope>NUCLEOTIDE SEQUENCE [LARGE SCALE GENOMIC DNA]</scope>
    <source>
        <strain evidence="1 2">TK</strain>
    </source>
</reference>